<dbReference type="OrthoDB" id="9835143at2"/>
<accession>A0A290QEY2</accession>
<dbReference type="KEGG" id="vbh:CMV30_07965"/>
<organism evidence="1 2">
    <name type="scientific">Nibricoccus aquaticus</name>
    <dbReference type="NCBI Taxonomy" id="2576891"/>
    <lineage>
        <taxon>Bacteria</taxon>
        <taxon>Pseudomonadati</taxon>
        <taxon>Verrucomicrobiota</taxon>
        <taxon>Opitutia</taxon>
        <taxon>Opitutales</taxon>
        <taxon>Opitutaceae</taxon>
        <taxon>Nibricoccus</taxon>
    </lineage>
</organism>
<protein>
    <submittedName>
        <fullName evidence="1">Uncharacterized protein</fullName>
    </submittedName>
</protein>
<evidence type="ECO:0000313" key="1">
    <source>
        <dbReference type="EMBL" id="ATC63888.1"/>
    </source>
</evidence>
<gene>
    <name evidence="1" type="ORF">CMV30_07965</name>
</gene>
<dbReference type="Proteomes" id="UP000217265">
    <property type="component" value="Chromosome"/>
</dbReference>
<name>A0A290QEY2_9BACT</name>
<reference evidence="1 2" key="1">
    <citation type="submission" date="2017-09" db="EMBL/GenBank/DDBJ databases">
        <title>Complete genome sequence of Verrucomicrobial strain HZ-65, isolated from freshwater.</title>
        <authorList>
            <person name="Choi A."/>
        </authorList>
    </citation>
    <scope>NUCLEOTIDE SEQUENCE [LARGE SCALE GENOMIC DNA]</scope>
    <source>
        <strain evidence="1 2">HZ-65</strain>
    </source>
</reference>
<proteinExistence type="predicted"/>
<sequence length="314" mass="34991">MPAAMNPPAQSLPYERAVTCDCDRTFHLPLALLLSPDSEPAHACIRCGLITCTDVLWTHIHHNTFEPHGRREYPITDEARAWLDLWPRVLRGNNSDDYTFLPATVRCTDVTDFQLQSARAFSASRSLPRGRRLREAGLPSTPPPACLPDQLKNYRTLWTLTQQLTPATDATLLLENARPSFRLSSPLALDALLHRTDLPEILARAAASPEHRETVCALVHEDPATLPHALPGLLAWLDRTLSQPAAPEDHRVHSLLDFFAKQKPAAAQIVPVLAAIKARLDRRAFELSRKLSETIRALNGEPASPVSTKPWFFN</sequence>
<dbReference type="EMBL" id="CP023344">
    <property type="protein sequence ID" value="ATC63888.1"/>
    <property type="molecule type" value="Genomic_DNA"/>
</dbReference>
<keyword evidence="2" id="KW-1185">Reference proteome</keyword>
<dbReference type="AlphaFoldDB" id="A0A290QEY2"/>
<evidence type="ECO:0000313" key="2">
    <source>
        <dbReference type="Proteomes" id="UP000217265"/>
    </source>
</evidence>
<dbReference type="RefSeq" id="WP_096055520.1">
    <property type="nucleotide sequence ID" value="NZ_CP023344.1"/>
</dbReference>